<evidence type="ECO:0000256" key="7">
    <source>
        <dbReference type="ARBA" id="ARBA00025769"/>
    </source>
</evidence>
<keyword evidence="10" id="KW-1185">Reference proteome</keyword>
<evidence type="ECO:0000256" key="6">
    <source>
        <dbReference type="ARBA" id="ARBA00022842"/>
    </source>
</evidence>
<dbReference type="GO" id="GO:0003676">
    <property type="term" value="F:nucleic acid binding"/>
    <property type="evidence" value="ECO:0007669"/>
    <property type="project" value="InterPro"/>
</dbReference>
<dbReference type="InterPro" id="IPR012337">
    <property type="entry name" value="RNaseH-like_sf"/>
</dbReference>
<evidence type="ECO:0000256" key="2">
    <source>
        <dbReference type="ARBA" id="ARBA00022722"/>
    </source>
</evidence>
<reference evidence="9 10" key="1">
    <citation type="journal article" date="2019" name="Plant Biotechnol. J.">
        <title>The red bayberry genome and genetic basis of sex determination.</title>
        <authorList>
            <person name="Jia H.M."/>
            <person name="Jia H.J."/>
            <person name="Cai Q.L."/>
            <person name="Wang Y."/>
            <person name="Zhao H.B."/>
            <person name="Yang W.F."/>
            <person name="Wang G.Y."/>
            <person name="Li Y.H."/>
            <person name="Zhan D.L."/>
            <person name="Shen Y.T."/>
            <person name="Niu Q.F."/>
            <person name="Chang L."/>
            <person name="Qiu J."/>
            <person name="Zhao L."/>
            <person name="Xie H.B."/>
            <person name="Fu W.Y."/>
            <person name="Jin J."/>
            <person name="Li X.W."/>
            <person name="Jiao Y."/>
            <person name="Zhou C.C."/>
            <person name="Tu T."/>
            <person name="Chai C.Y."/>
            <person name="Gao J.L."/>
            <person name="Fan L.J."/>
            <person name="van de Weg E."/>
            <person name="Wang J.Y."/>
            <person name="Gao Z.S."/>
        </authorList>
    </citation>
    <scope>NUCLEOTIDE SEQUENCE [LARGE SCALE GENOMIC DNA]</scope>
    <source>
        <tissue evidence="9">Leaves</tissue>
    </source>
</reference>
<dbReference type="InterPro" id="IPR040393">
    <property type="entry name" value="TREX1/2"/>
</dbReference>
<dbReference type="SMART" id="SM00479">
    <property type="entry name" value="EXOIII"/>
    <property type="match status" value="1"/>
</dbReference>
<dbReference type="InterPro" id="IPR036397">
    <property type="entry name" value="RNaseH_sf"/>
</dbReference>
<dbReference type="SUPFAM" id="SSF53098">
    <property type="entry name" value="Ribonuclease H-like"/>
    <property type="match status" value="1"/>
</dbReference>
<comment type="caution">
    <text evidence="9">The sequence shown here is derived from an EMBL/GenBank/DDBJ whole genome shotgun (WGS) entry which is preliminary data.</text>
</comment>
<keyword evidence="5" id="KW-0269">Exonuclease</keyword>
<dbReference type="FunFam" id="3.30.420.10:FF:000081">
    <property type="entry name" value="Exonuclease DPD1 chloroplastic/mitochondrial"/>
    <property type="match status" value="1"/>
</dbReference>
<keyword evidence="2" id="KW-0540">Nuclease</keyword>
<keyword evidence="6" id="KW-0460">Magnesium</keyword>
<dbReference type="PANTHER" id="PTHR13058">
    <property type="entry name" value="THREE PRIME REPAIR EXONUCLEASE 1, 2"/>
    <property type="match status" value="1"/>
</dbReference>
<comment type="similarity">
    <text evidence="7">Belongs to the exonuclease superfamily. TREX family.</text>
</comment>
<protein>
    <submittedName>
        <fullName evidence="9">DNA polymerase III PolC-type</fullName>
    </submittedName>
</protein>
<dbReference type="OrthoDB" id="10250935at2759"/>
<feature type="domain" description="Exonuclease" evidence="8">
    <location>
        <begin position="131"/>
        <end position="311"/>
    </location>
</feature>
<dbReference type="GO" id="GO:0006308">
    <property type="term" value="P:DNA catabolic process"/>
    <property type="evidence" value="ECO:0007669"/>
    <property type="project" value="TreeGrafter"/>
</dbReference>
<evidence type="ECO:0000313" key="9">
    <source>
        <dbReference type="EMBL" id="KAB1206125.1"/>
    </source>
</evidence>
<dbReference type="Proteomes" id="UP000516437">
    <property type="component" value="Chromosome 7"/>
</dbReference>
<gene>
    <name evidence="9" type="ORF">CJ030_MR7G011678</name>
</gene>
<dbReference type="GO" id="GO:0008296">
    <property type="term" value="F:3'-5'-DNA exonuclease activity"/>
    <property type="evidence" value="ECO:0007669"/>
    <property type="project" value="TreeGrafter"/>
</dbReference>
<evidence type="ECO:0000256" key="5">
    <source>
        <dbReference type="ARBA" id="ARBA00022839"/>
    </source>
</evidence>
<dbReference type="GO" id="GO:0005737">
    <property type="term" value="C:cytoplasm"/>
    <property type="evidence" value="ECO:0007669"/>
    <property type="project" value="TreeGrafter"/>
</dbReference>
<evidence type="ECO:0000259" key="8">
    <source>
        <dbReference type="SMART" id="SM00479"/>
    </source>
</evidence>
<dbReference type="InterPro" id="IPR013520">
    <property type="entry name" value="Ribonucl_H"/>
</dbReference>
<dbReference type="AlphaFoldDB" id="A0A6A1V0D9"/>
<evidence type="ECO:0000313" key="10">
    <source>
        <dbReference type="Proteomes" id="UP000516437"/>
    </source>
</evidence>
<dbReference type="GO" id="GO:0046872">
    <property type="term" value="F:metal ion binding"/>
    <property type="evidence" value="ECO:0007669"/>
    <property type="project" value="UniProtKB-KW"/>
</dbReference>
<comment type="cofactor">
    <cofactor evidence="1">
        <name>Mg(2+)</name>
        <dbReference type="ChEBI" id="CHEBI:18420"/>
    </cofactor>
</comment>
<dbReference type="CDD" id="cd06127">
    <property type="entry name" value="DEDDh"/>
    <property type="match status" value="1"/>
</dbReference>
<dbReference type="Gene3D" id="3.30.420.10">
    <property type="entry name" value="Ribonuclease H-like superfamily/Ribonuclease H"/>
    <property type="match status" value="1"/>
</dbReference>
<evidence type="ECO:0000256" key="1">
    <source>
        <dbReference type="ARBA" id="ARBA00001946"/>
    </source>
</evidence>
<organism evidence="9 10">
    <name type="scientific">Morella rubra</name>
    <name type="common">Chinese bayberry</name>
    <dbReference type="NCBI Taxonomy" id="262757"/>
    <lineage>
        <taxon>Eukaryota</taxon>
        <taxon>Viridiplantae</taxon>
        <taxon>Streptophyta</taxon>
        <taxon>Embryophyta</taxon>
        <taxon>Tracheophyta</taxon>
        <taxon>Spermatophyta</taxon>
        <taxon>Magnoliopsida</taxon>
        <taxon>eudicotyledons</taxon>
        <taxon>Gunneridae</taxon>
        <taxon>Pentapetalae</taxon>
        <taxon>rosids</taxon>
        <taxon>fabids</taxon>
        <taxon>Fagales</taxon>
        <taxon>Myricaceae</taxon>
        <taxon>Morella</taxon>
    </lineage>
</organism>
<accession>A0A6A1V0D9</accession>
<keyword evidence="4" id="KW-0378">Hydrolase</keyword>
<name>A0A6A1V0D9_9ROSI</name>
<evidence type="ECO:0000256" key="3">
    <source>
        <dbReference type="ARBA" id="ARBA00022723"/>
    </source>
</evidence>
<dbReference type="Pfam" id="PF00929">
    <property type="entry name" value="RNase_T"/>
    <property type="match status" value="1"/>
</dbReference>
<evidence type="ECO:0000256" key="4">
    <source>
        <dbReference type="ARBA" id="ARBA00022801"/>
    </source>
</evidence>
<proteinExistence type="inferred from homology"/>
<dbReference type="PANTHER" id="PTHR13058:SF19">
    <property type="entry name" value="LD40940P"/>
    <property type="match status" value="1"/>
</dbReference>
<keyword evidence="3" id="KW-0479">Metal-binding</keyword>
<sequence>MKTISTCFSIFQVPRCRIPTFANFWRESFHSLSRTDGNSSSFKLLGSKIYGLQRGHNKKWTRRPVSTTAEGRNKTAQHSKLILKHEIFDGEVPKSATFNVNKKETSQIQKVQYCEIQQKIAQIKDLASLLTVIVFDIETTGFSRENERIIEIALQDLLGGKNSTFQTLVNPQRYVPNSHIHGITTSMVNSPDVPRMKDLIPILLQYVESRQKPGGYVLWVAHNARCFDVPFLLREFTRCGTEIPPNWLFVDTLPLAREVMKSNGSKVSSRVSLQALREHYNIPLVGSAHRAMSDVQTLSVILQRLTVDLKLPISGLVERSFSALNTTKPEKKNSS</sequence>
<dbReference type="EMBL" id="RXIC02000025">
    <property type="protein sequence ID" value="KAB1206125.1"/>
    <property type="molecule type" value="Genomic_DNA"/>
</dbReference>